<dbReference type="GO" id="GO:0005886">
    <property type="term" value="C:plasma membrane"/>
    <property type="evidence" value="ECO:0007669"/>
    <property type="project" value="UniProtKB-SubCell"/>
</dbReference>
<dbReference type="Pfam" id="PF08357">
    <property type="entry name" value="SEFIR"/>
    <property type="match status" value="1"/>
</dbReference>
<evidence type="ECO:0000256" key="1">
    <source>
        <dbReference type="ARBA" id="ARBA00004251"/>
    </source>
</evidence>
<evidence type="ECO:0000256" key="3">
    <source>
        <dbReference type="ARBA" id="ARBA00022692"/>
    </source>
</evidence>
<feature type="domain" description="SEFIR" evidence="11">
    <location>
        <begin position="377"/>
        <end position="528"/>
    </location>
</feature>
<feature type="chain" id="PRO_5026754699" evidence="10">
    <location>
        <begin position="18"/>
        <end position="588"/>
    </location>
</feature>
<evidence type="ECO:0000256" key="10">
    <source>
        <dbReference type="SAM" id="SignalP"/>
    </source>
</evidence>
<evidence type="ECO:0000256" key="8">
    <source>
        <dbReference type="ARBA" id="ARBA00023180"/>
    </source>
</evidence>
<keyword evidence="4 10" id="KW-0732">Signal</keyword>
<keyword evidence="5 9" id="KW-1133">Transmembrane helix</keyword>
<dbReference type="GO" id="GO:0030368">
    <property type="term" value="F:interleukin-17 receptor activity"/>
    <property type="evidence" value="ECO:0007669"/>
    <property type="project" value="InterPro"/>
</dbReference>
<dbReference type="InterPro" id="IPR036116">
    <property type="entry name" value="FN3_sf"/>
</dbReference>
<feature type="signal peptide" evidence="10">
    <location>
        <begin position="1"/>
        <end position="17"/>
    </location>
</feature>
<dbReference type="CDD" id="cd00063">
    <property type="entry name" value="FN3"/>
    <property type="match status" value="1"/>
</dbReference>
<dbReference type="RefSeq" id="XP_030623518.1">
    <property type="nucleotide sequence ID" value="XM_030767658.1"/>
</dbReference>
<keyword evidence="6 9" id="KW-0472">Membrane</keyword>
<gene>
    <name evidence="13" type="primary">LOC115806799</name>
</gene>
<keyword evidence="7 13" id="KW-0675">Receptor</keyword>
<dbReference type="AlphaFoldDB" id="A0A6J2UUW0"/>
<protein>
    <submittedName>
        <fullName evidence="13">Interleukin-17 receptor D</fullName>
    </submittedName>
</protein>
<sequence length="588" mass="66821">MWRDTLTLVCLLVCVSQQEEDLFDPVSIYPQNCTSECILQGDRRCEYCQISREDMKAALGVDIVSPFGSCVPWPCQTFLGQQTPDVCQHYVHAPHNVTVQFLPNQDLTHDTVTVSWSPSQYGIAFLRGFQVFLQALGGTQTACQLFLLPKNLSLTAAHAQRVYHSDAFTGLPLDTQYAVTVMALPVPEKWDNFYHSKRFFTRTCPEKNGMEKCRRDWYPEHIEVQRKDMDALVTFNLAPKSLGIHQYFLSCFGGGLRSDQKITPDTVENQTHYSYHLLYLRSGINFTCEIAADVEDAVRKRFYIYISQVTQEPPATHADGPSLALLVPVGIALVTLVVILTLWCKKRLRSRMRKQNVAADMTEHEEQHIVLTSKPHPPRLLICYSSNDGPAHVRVVLQLAAFVQKHMAVQVALDLWEALSLMQEGVLGWYSRKIKESDFVLVICSRGLHQRKQDREEGEEPNEGWELNSSSSVITMIGEELWRTKTMGEDLIKYMTAIFEYSHENDVPAVLGLASRYTLTRDLPLLFSHLHGVALQRPGVCLQVEDISENGYTKQQAGAALRLAIEEAKIWHDQNQFRDRTKDKPTTT</sequence>
<evidence type="ECO:0000256" key="6">
    <source>
        <dbReference type="ARBA" id="ARBA00023136"/>
    </source>
</evidence>
<evidence type="ECO:0000256" key="9">
    <source>
        <dbReference type="SAM" id="Phobius"/>
    </source>
</evidence>
<evidence type="ECO:0000313" key="13">
    <source>
        <dbReference type="RefSeq" id="XP_030623518.1"/>
    </source>
</evidence>
<feature type="transmembrane region" description="Helical" evidence="9">
    <location>
        <begin position="323"/>
        <end position="344"/>
    </location>
</feature>
<evidence type="ECO:0000256" key="5">
    <source>
        <dbReference type="ARBA" id="ARBA00022989"/>
    </source>
</evidence>
<evidence type="ECO:0000256" key="2">
    <source>
        <dbReference type="ARBA" id="ARBA00022475"/>
    </source>
</evidence>
<evidence type="ECO:0000313" key="12">
    <source>
        <dbReference type="Proteomes" id="UP000504632"/>
    </source>
</evidence>
<comment type="subcellular location">
    <subcellularLocation>
        <location evidence="1">Cell membrane</location>
        <topology evidence="1">Single-pass type I membrane protein</topology>
    </subcellularLocation>
</comment>
<dbReference type="SUPFAM" id="SSF49265">
    <property type="entry name" value="Fibronectin type III"/>
    <property type="match status" value="1"/>
</dbReference>
<name>A0A6J2UUW0_CHACN</name>
<dbReference type="InterPro" id="IPR039465">
    <property type="entry name" value="IL-17_rcpt-like"/>
</dbReference>
<proteinExistence type="predicted"/>
<evidence type="ECO:0000256" key="7">
    <source>
        <dbReference type="ARBA" id="ARBA00023170"/>
    </source>
</evidence>
<dbReference type="InterPro" id="IPR013568">
    <property type="entry name" value="SEFIR_dom"/>
</dbReference>
<evidence type="ECO:0000256" key="4">
    <source>
        <dbReference type="ARBA" id="ARBA00022729"/>
    </source>
</evidence>
<evidence type="ECO:0000259" key="11">
    <source>
        <dbReference type="PROSITE" id="PS51534"/>
    </source>
</evidence>
<keyword evidence="12" id="KW-1185">Reference proteome</keyword>
<keyword evidence="3 9" id="KW-0812">Transmembrane</keyword>
<dbReference type="Pfam" id="PF16742">
    <property type="entry name" value="IL17R_D_N"/>
    <property type="match status" value="1"/>
</dbReference>
<reference evidence="13" key="1">
    <citation type="submission" date="2025-08" db="UniProtKB">
        <authorList>
            <consortium name="RefSeq"/>
        </authorList>
    </citation>
    <scope>IDENTIFICATION</scope>
</reference>
<dbReference type="InterPro" id="IPR003961">
    <property type="entry name" value="FN3_dom"/>
</dbReference>
<dbReference type="Gene3D" id="3.40.50.11530">
    <property type="match status" value="1"/>
</dbReference>
<dbReference type="GeneID" id="115806799"/>
<dbReference type="FunCoup" id="A0A6J2UUW0">
    <property type="interactions" value="11"/>
</dbReference>
<keyword evidence="8" id="KW-0325">Glycoprotein</keyword>
<accession>A0A6J2UUW0</accession>
<dbReference type="InterPro" id="IPR031951">
    <property type="entry name" value="IL17R_D_N"/>
</dbReference>
<dbReference type="PROSITE" id="PS51534">
    <property type="entry name" value="SEFIR"/>
    <property type="match status" value="1"/>
</dbReference>
<dbReference type="OrthoDB" id="10007141at2759"/>
<dbReference type="PANTHER" id="PTHR15583">
    <property type="entry name" value="INTERLEUKIN-17 RECEPTOR"/>
    <property type="match status" value="1"/>
</dbReference>
<dbReference type="PANTHER" id="PTHR15583:SF17">
    <property type="entry name" value="INTERLEUKIN-17 RECEPTOR D ISOFORM X1"/>
    <property type="match status" value="1"/>
</dbReference>
<dbReference type="InParanoid" id="A0A6J2UUW0"/>
<dbReference type="Proteomes" id="UP000504632">
    <property type="component" value="Chromosome 3"/>
</dbReference>
<keyword evidence="2" id="KW-1003">Cell membrane</keyword>
<dbReference type="Gene3D" id="2.60.40.2160">
    <property type="entry name" value="Interleukin-17 receptor A/B, fibronectin-III-like domain 1"/>
    <property type="match status" value="1"/>
</dbReference>
<organism evidence="12 13">
    <name type="scientific">Chanos chanos</name>
    <name type="common">Milkfish</name>
    <name type="synonym">Mugil chanos</name>
    <dbReference type="NCBI Taxonomy" id="29144"/>
    <lineage>
        <taxon>Eukaryota</taxon>
        <taxon>Metazoa</taxon>
        <taxon>Chordata</taxon>
        <taxon>Craniata</taxon>
        <taxon>Vertebrata</taxon>
        <taxon>Euteleostomi</taxon>
        <taxon>Actinopterygii</taxon>
        <taxon>Neopterygii</taxon>
        <taxon>Teleostei</taxon>
        <taxon>Ostariophysi</taxon>
        <taxon>Gonorynchiformes</taxon>
        <taxon>Chanidae</taxon>
        <taxon>Chanos</taxon>
    </lineage>
</organism>
<dbReference type="InterPro" id="IPR038683">
    <property type="entry name" value="IL17RA/B_FnIII-like_1_sf"/>
</dbReference>